<dbReference type="Proteomes" id="UP000663852">
    <property type="component" value="Unassembled WGS sequence"/>
</dbReference>
<dbReference type="Proteomes" id="UP000663828">
    <property type="component" value="Unassembled WGS sequence"/>
</dbReference>
<organism evidence="1 4">
    <name type="scientific">Adineta ricciae</name>
    <name type="common">Rotifer</name>
    <dbReference type="NCBI Taxonomy" id="249248"/>
    <lineage>
        <taxon>Eukaryota</taxon>
        <taxon>Metazoa</taxon>
        <taxon>Spiralia</taxon>
        <taxon>Gnathifera</taxon>
        <taxon>Rotifera</taxon>
        <taxon>Eurotatoria</taxon>
        <taxon>Bdelloidea</taxon>
        <taxon>Adinetida</taxon>
        <taxon>Adinetidae</taxon>
        <taxon>Adineta</taxon>
    </lineage>
</organism>
<reference evidence="1" key="1">
    <citation type="submission" date="2021-02" db="EMBL/GenBank/DDBJ databases">
        <authorList>
            <person name="Nowell W R."/>
        </authorList>
    </citation>
    <scope>NUCLEOTIDE SEQUENCE</scope>
</reference>
<gene>
    <name evidence="1" type="ORF">EDS130_LOCUS7887</name>
    <name evidence="2" type="ORF">XAT740_LOCUS48830</name>
</gene>
<protein>
    <submittedName>
        <fullName evidence="1">Uncharacterized protein</fullName>
    </submittedName>
</protein>
<dbReference type="EMBL" id="CAJNOJ010000024">
    <property type="protein sequence ID" value="CAF0862540.1"/>
    <property type="molecule type" value="Genomic_DNA"/>
</dbReference>
<comment type="caution">
    <text evidence="1">The sequence shown here is derived from an EMBL/GenBank/DDBJ whole genome shotgun (WGS) entry which is preliminary data.</text>
</comment>
<dbReference type="AlphaFoldDB" id="A0A813WYU2"/>
<evidence type="ECO:0000313" key="3">
    <source>
        <dbReference type="Proteomes" id="UP000663828"/>
    </source>
</evidence>
<evidence type="ECO:0000313" key="4">
    <source>
        <dbReference type="Proteomes" id="UP000663852"/>
    </source>
</evidence>
<sequence length="410" mass="47993">MVDILYSLVDVNERFNRLALYFVYTHHHLNLVISPLVEHYSSSIDGQVLDRICRNVLPQISNNIYQLTVEPLSLERVLSSANYPYLHSLALVNFPSEILLPQLIGNTKLVRHLTDQITELHVESYINKDKSTNRRELDIFALIISVKGLTYYYDRQIVPLLRRMSNLEELSLFLTVLRFDSTFIDGKQLYNDFLSAMTRLQKFSFNIHTQLDNKETEIHLPSSNDLRESFFEIGYENVDAFGDINFVNNRADSHIFSLPYEFKQFYFMTSVFPGGKFDQVQMLAMFDRRPFEHRLFKIIARDLPFLRLLVVANREGQQIEDHSDECVTFSHLCKLTLGYSHSDYAKEFLCNENVALPRLTNLAITYQTLETVTNSFTHHQARRTCNRITKIHFPEPFVRSSNFHLCFPHL</sequence>
<name>A0A813WYU2_ADIRI</name>
<proteinExistence type="predicted"/>
<keyword evidence="3" id="KW-1185">Reference proteome</keyword>
<evidence type="ECO:0000313" key="2">
    <source>
        <dbReference type="EMBL" id="CAF1610406.1"/>
    </source>
</evidence>
<dbReference type="EMBL" id="CAJNOR010007087">
    <property type="protein sequence ID" value="CAF1610406.1"/>
    <property type="molecule type" value="Genomic_DNA"/>
</dbReference>
<accession>A0A813WYU2</accession>
<dbReference type="OrthoDB" id="9856535at2759"/>
<evidence type="ECO:0000313" key="1">
    <source>
        <dbReference type="EMBL" id="CAF0862540.1"/>
    </source>
</evidence>